<dbReference type="OMA" id="CTHITKK"/>
<dbReference type="InterPro" id="IPR004842">
    <property type="entry name" value="SLC12A_fam"/>
</dbReference>
<dbReference type="GO" id="GO:0008511">
    <property type="term" value="F:sodium:potassium:chloride symporter activity"/>
    <property type="evidence" value="ECO:0007669"/>
    <property type="project" value="TreeGrafter"/>
</dbReference>
<evidence type="ECO:0000256" key="12">
    <source>
        <dbReference type="ARBA" id="ARBA00023180"/>
    </source>
</evidence>
<dbReference type="Pfam" id="PF03522">
    <property type="entry name" value="SLC12"/>
    <property type="match status" value="1"/>
</dbReference>
<feature type="transmembrane region" description="Helical" evidence="16">
    <location>
        <begin position="599"/>
        <end position="632"/>
    </location>
</feature>
<dbReference type="InterPro" id="IPR018491">
    <property type="entry name" value="SLC12_C"/>
</dbReference>
<evidence type="ECO:0000256" key="1">
    <source>
        <dbReference type="ARBA" id="ARBA00004141"/>
    </source>
</evidence>
<evidence type="ECO:0000256" key="4">
    <source>
        <dbReference type="ARBA" id="ARBA00022538"/>
    </source>
</evidence>
<feature type="transmembrane region" description="Helical" evidence="16">
    <location>
        <begin position="543"/>
        <end position="563"/>
    </location>
</feature>
<dbReference type="GO" id="GO:0055078">
    <property type="term" value="P:sodium ion homeostasis"/>
    <property type="evidence" value="ECO:0007669"/>
    <property type="project" value="TreeGrafter"/>
</dbReference>
<dbReference type="AlphaFoldDB" id="A0A336LLE1"/>
<proteinExistence type="inferred from homology"/>
<keyword evidence="4" id="KW-0633">Potassium transport</keyword>
<feature type="transmembrane region" description="Helical" evidence="16">
    <location>
        <begin position="256"/>
        <end position="277"/>
    </location>
</feature>
<keyword evidence="5 16" id="KW-0812">Transmembrane</keyword>
<feature type="transmembrane region" description="Helical" evidence="16">
    <location>
        <begin position="208"/>
        <end position="235"/>
    </location>
</feature>
<dbReference type="GO" id="GO:0055064">
    <property type="term" value="P:chloride ion homeostasis"/>
    <property type="evidence" value="ECO:0007669"/>
    <property type="project" value="TreeGrafter"/>
</dbReference>
<dbReference type="PANTHER" id="PTHR11827">
    <property type="entry name" value="SOLUTE CARRIER FAMILY 12, CATION COTRANSPORTERS"/>
    <property type="match status" value="1"/>
</dbReference>
<feature type="compositionally biased region" description="Basic and acidic residues" evidence="15">
    <location>
        <begin position="71"/>
        <end position="85"/>
    </location>
</feature>
<evidence type="ECO:0000256" key="13">
    <source>
        <dbReference type="ARBA" id="ARBA00023201"/>
    </source>
</evidence>
<keyword evidence="10" id="KW-0406">Ion transport</keyword>
<protein>
    <submittedName>
        <fullName evidence="19">CSON010706 protein</fullName>
    </submittedName>
</protein>
<reference evidence="19" key="1">
    <citation type="submission" date="2018-07" db="EMBL/GenBank/DDBJ databases">
        <authorList>
            <person name="Quirk P.G."/>
            <person name="Krulwich T.A."/>
        </authorList>
    </citation>
    <scope>NUCLEOTIDE SEQUENCE</scope>
</reference>
<feature type="transmembrane region" description="Helical" evidence="16">
    <location>
        <begin position="569"/>
        <end position="587"/>
    </location>
</feature>
<organism evidence="19">
    <name type="scientific">Culicoides sonorensis</name>
    <name type="common">Biting midge</name>
    <dbReference type="NCBI Taxonomy" id="179676"/>
    <lineage>
        <taxon>Eukaryota</taxon>
        <taxon>Metazoa</taxon>
        <taxon>Ecdysozoa</taxon>
        <taxon>Arthropoda</taxon>
        <taxon>Hexapoda</taxon>
        <taxon>Insecta</taxon>
        <taxon>Pterygota</taxon>
        <taxon>Neoptera</taxon>
        <taxon>Endopterygota</taxon>
        <taxon>Diptera</taxon>
        <taxon>Nematocera</taxon>
        <taxon>Chironomoidea</taxon>
        <taxon>Ceratopogonidae</taxon>
        <taxon>Ceratopogoninae</taxon>
        <taxon>Culicoides</taxon>
        <taxon>Monoculicoides</taxon>
    </lineage>
</organism>
<evidence type="ECO:0000256" key="10">
    <source>
        <dbReference type="ARBA" id="ARBA00023065"/>
    </source>
</evidence>
<evidence type="ECO:0000256" key="2">
    <source>
        <dbReference type="ARBA" id="ARBA00010593"/>
    </source>
</evidence>
<keyword evidence="9" id="KW-0915">Sodium</keyword>
<comment type="subcellular location">
    <subcellularLocation>
        <location evidence="1">Membrane</location>
        <topology evidence="1">Multi-pass membrane protein</topology>
    </subcellularLocation>
</comment>
<feature type="transmembrane region" description="Helical" evidence="16">
    <location>
        <begin position="386"/>
        <end position="408"/>
    </location>
</feature>
<gene>
    <name evidence="19" type="primary">CSON010706</name>
</gene>
<sequence>MSNTIELTDSMPRSASTNRFQVNPVNNKGANNEESNGTYVQHNETDDFDDNQLVSKQTNIKIQPVGQIKSSIRDKDKQSLKRDTKTSFTVAPQDESDDSDNEEDNLIDGDTKYGRSFRHFTREALPRLDNYRNILSIQAAYRPTLDELHNATLTNKGSTLHRDTDIERQHDQGMLKFGWFKGVMMRCLLNIWGVMLFLRLSWVVAQAGILQGCFLILTTTVVTTITALSMSAISTNGVIKGGGTYYMISRSLGPQFGAAIGLIFSLANAVACAMYVVGFCESMMDLLKSFGVSIVDGGIQDVRIIGSVTILILLLIVVVGMEWEAKAQFGLLVILLAAIADFMIGSVIGPKSDLDQAKGFLGYNWTLVKENAFPDYRADKDVSHDFFSVFAIFFPAATGILAGANISGDLKDPSQSIPKGTLWAILVTTITYLVMAFQAGATMARDASGDVSLMANGSWEFLTICNETKCEYGLHNSFQVIELVSAFGPIIYAGCFAATLSSALASLVSAPKVFQALCKDELYPKIKWFAKGYGKNNEPVRGYVLTFFIAVAFILIGELNAIAPLISNFFLAAYMLINFSTFHASLAKPVGWRPQFKYFNMWLSLAGSILCVAVMTTALLTFACVMSLYLIVSYRKPDVNWGSSTQAQTYKDALLSVQHLNTIEEHVKNYRPQILVLSGHPNARPILVNFAYLLTKKTSLLVCGQVIKQIAPHKYRNYLIRKANDWFRRHKVKGFYTLVDDADFETGSKALMQASGVGKLKPNILLLGFKNDWMNCDKVEREQYFNVLHKALDMHLAVAILRVAKGLDYSQVIGDEAPKHIMEAPRTLNPNDSSADLMSQNKNGSIHGSCDSLSRNISGEDFCSKTVRFINLNFSYNVLILNCTASSTSDLTFSGTPQNQTVSGMPDPTDIKTKLLDSSLNSKSNKKIENDPSLLYRGPGGSELPKDVLSELTQFSQKHKSGQIDVYWLYDDGGLTLLLPYIINTRRNWSSCKLRVFALANKKDDLDFEQRSMAGLLAKFRIDYSHLKLLPDITKKPEDKTVKFFEDIIKEFTTNDDNDENALITEDELLALQEKTNRHLRLREHLLENSTKSDLVVMTLPMPRKSVVSAPLYMAWLETLSRGLPPFLFVRGNHQSVLTFYS</sequence>
<keyword evidence="8 16" id="KW-1133">Transmembrane helix</keyword>
<dbReference type="VEuPathDB" id="VectorBase:CSON010706"/>
<feature type="transmembrane region" description="Helical" evidence="16">
    <location>
        <begin position="183"/>
        <end position="202"/>
    </location>
</feature>
<dbReference type="InterPro" id="IPR004841">
    <property type="entry name" value="AA-permease/SLC12A_dom"/>
</dbReference>
<dbReference type="EMBL" id="UFQT01000043">
    <property type="protein sequence ID" value="SSX18790.1"/>
    <property type="molecule type" value="Genomic_DNA"/>
</dbReference>
<dbReference type="FunFam" id="1.20.1740.10:FF:000022">
    <property type="entry name" value="Bumetanide-sensitive na-k-cl cotransport protein"/>
    <property type="match status" value="1"/>
</dbReference>
<dbReference type="GO" id="GO:0055075">
    <property type="term" value="P:potassium ion homeostasis"/>
    <property type="evidence" value="ECO:0007669"/>
    <property type="project" value="TreeGrafter"/>
</dbReference>
<dbReference type="GO" id="GO:0006884">
    <property type="term" value="P:cell volume homeostasis"/>
    <property type="evidence" value="ECO:0007669"/>
    <property type="project" value="TreeGrafter"/>
</dbReference>
<feature type="compositionally biased region" description="Polar residues" evidence="15">
    <location>
        <begin position="1"/>
        <end position="42"/>
    </location>
</feature>
<dbReference type="GO" id="GO:1990573">
    <property type="term" value="P:potassium ion import across plasma membrane"/>
    <property type="evidence" value="ECO:0007669"/>
    <property type="project" value="TreeGrafter"/>
</dbReference>
<dbReference type="InterPro" id="IPR002443">
    <property type="entry name" value="SLC12A1/SLC12A2"/>
</dbReference>
<feature type="domain" description="SLC12A transporter C-terminal" evidence="18">
    <location>
        <begin position="684"/>
        <end position="1142"/>
    </location>
</feature>
<feature type="transmembrane region" description="Helical" evidence="16">
    <location>
        <begin position="490"/>
        <end position="510"/>
    </location>
</feature>
<name>A0A336LLE1_CULSO</name>
<comment type="similarity">
    <text evidence="2">Belongs to the SLC12A transporter family.</text>
</comment>
<feature type="transmembrane region" description="Helical" evidence="16">
    <location>
        <begin position="304"/>
        <end position="322"/>
    </location>
</feature>
<dbReference type="Gene3D" id="1.20.1740.10">
    <property type="entry name" value="Amino acid/polyamine transporter I"/>
    <property type="match status" value="1"/>
</dbReference>
<keyword evidence="14" id="KW-0868">Chloride</keyword>
<dbReference type="PRINTS" id="PR01207">
    <property type="entry name" value="NAKCLTRNSPRT"/>
</dbReference>
<evidence type="ECO:0000256" key="6">
    <source>
        <dbReference type="ARBA" id="ARBA00022847"/>
    </source>
</evidence>
<evidence type="ECO:0000256" key="3">
    <source>
        <dbReference type="ARBA" id="ARBA00022448"/>
    </source>
</evidence>
<feature type="compositionally biased region" description="Acidic residues" evidence="15">
    <location>
        <begin position="94"/>
        <end position="107"/>
    </location>
</feature>
<dbReference type="PANTHER" id="PTHR11827:SF103">
    <property type="entry name" value="SODIUM CHLORIDE COTRANSPORTER 69, ISOFORM E"/>
    <property type="match status" value="1"/>
</dbReference>
<evidence type="ECO:0000256" key="5">
    <source>
        <dbReference type="ARBA" id="ARBA00022692"/>
    </source>
</evidence>
<keyword evidence="6" id="KW-0769">Symport</keyword>
<keyword evidence="12" id="KW-0325">Glycoprotein</keyword>
<evidence type="ECO:0000256" key="11">
    <source>
        <dbReference type="ARBA" id="ARBA00023136"/>
    </source>
</evidence>
<feature type="region of interest" description="Disordered" evidence="15">
    <location>
        <begin position="1"/>
        <end position="50"/>
    </location>
</feature>
<evidence type="ECO:0000256" key="14">
    <source>
        <dbReference type="ARBA" id="ARBA00023214"/>
    </source>
</evidence>
<evidence type="ECO:0000259" key="18">
    <source>
        <dbReference type="Pfam" id="PF03522"/>
    </source>
</evidence>
<evidence type="ECO:0000256" key="8">
    <source>
        <dbReference type="ARBA" id="ARBA00022989"/>
    </source>
</evidence>
<keyword evidence="13" id="KW-0739">Sodium transport</keyword>
<evidence type="ECO:0000256" key="7">
    <source>
        <dbReference type="ARBA" id="ARBA00022958"/>
    </source>
</evidence>
<evidence type="ECO:0000256" key="9">
    <source>
        <dbReference type="ARBA" id="ARBA00023053"/>
    </source>
</evidence>
<keyword evidence="7" id="KW-0630">Potassium</keyword>
<feature type="transmembrane region" description="Helical" evidence="16">
    <location>
        <begin position="420"/>
        <end position="441"/>
    </location>
</feature>
<dbReference type="NCBIfam" id="TIGR00930">
    <property type="entry name" value="2a30"/>
    <property type="match status" value="1"/>
</dbReference>
<evidence type="ECO:0000256" key="15">
    <source>
        <dbReference type="SAM" id="MobiDB-lite"/>
    </source>
</evidence>
<evidence type="ECO:0000256" key="16">
    <source>
        <dbReference type="SAM" id="Phobius"/>
    </source>
</evidence>
<accession>A0A336LLE1</accession>
<evidence type="ECO:0000313" key="19">
    <source>
        <dbReference type="EMBL" id="SSX18790.1"/>
    </source>
</evidence>
<dbReference type="Pfam" id="PF00324">
    <property type="entry name" value="AA_permease"/>
    <property type="match status" value="1"/>
</dbReference>
<keyword evidence="3" id="KW-0813">Transport</keyword>
<evidence type="ECO:0000259" key="17">
    <source>
        <dbReference type="Pfam" id="PF00324"/>
    </source>
</evidence>
<feature type="domain" description="Amino acid permease/ SLC12A" evidence="17">
    <location>
        <begin position="182"/>
        <end position="675"/>
    </location>
</feature>
<feature type="transmembrane region" description="Helical" evidence="16">
    <location>
        <begin position="329"/>
        <end position="348"/>
    </location>
</feature>
<dbReference type="GO" id="GO:0016020">
    <property type="term" value="C:membrane"/>
    <property type="evidence" value="ECO:0007669"/>
    <property type="project" value="UniProtKB-SubCell"/>
</dbReference>
<feature type="region of interest" description="Disordered" evidence="15">
    <location>
        <begin position="67"/>
        <end position="109"/>
    </location>
</feature>
<keyword evidence="11 16" id="KW-0472">Membrane</keyword>